<dbReference type="AlphaFoldDB" id="A0A8J3VVU5"/>
<accession>A0A8J3VVU5</accession>
<protein>
    <submittedName>
        <fullName evidence="1">Uncharacterized protein</fullName>
    </submittedName>
</protein>
<proteinExistence type="predicted"/>
<keyword evidence="2" id="KW-1185">Reference proteome</keyword>
<dbReference type="EMBL" id="BONZ01000103">
    <property type="protein sequence ID" value="GIH20695.1"/>
    <property type="molecule type" value="Genomic_DNA"/>
</dbReference>
<gene>
    <name evidence="1" type="ORF">Raf01_88670</name>
</gene>
<comment type="caution">
    <text evidence="1">The sequence shown here is derived from an EMBL/GenBank/DDBJ whole genome shotgun (WGS) entry which is preliminary data.</text>
</comment>
<evidence type="ECO:0000313" key="2">
    <source>
        <dbReference type="Proteomes" id="UP000642748"/>
    </source>
</evidence>
<name>A0A8J3VVU5_9ACTN</name>
<sequence>MTGPPLSVGFLLPVQERILAADPMVRTSTGVEVAGGQALPDWDYFTNLSVHWPATVDLPGLLDDCTLTSGARVLGLVTWHTSGTGMRGNGPVTVLSAGGTVFTADVPGAEAGGVLHLSLRVVLAATDPDAGPLAPRRPGSILWQTATRVALEGAGSRFPVVQLSFARAGIAGGRRALWYLNCGRDLDASDTGSIRLYLNTDHPAVESIISSPAGAGSKVLAELIRADVARQMVLHALDHDELDPDAGYEQGTLGDMLVNLLRRCFPARTLHDLRGDRDIDPGEFEAGIQAALGVMVP</sequence>
<organism evidence="1 2">
    <name type="scientific">Rugosimonospora africana</name>
    <dbReference type="NCBI Taxonomy" id="556532"/>
    <lineage>
        <taxon>Bacteria</taxon>
        <taxon>Bacillati</taxon>
        <taxon>Actinomycetota</taxon>
        <taxon>Actinomycetes</taxon>
        <taxon>Micromonosporales</taxon>
        <taxon>Micromonosporaceae</taxon>
        <taxon>Rugosimonospora</taxon>
    </lineage>
</organism>
<reference evidence="1" key="1">
    <citation type="submission" date="2021-01" db="EMBL/GenBank/DDBJ databases">
        <title>Whole genome shotgun sequence of Rugosimonospora africana NBRC 104875.</title>
        <authorList>
            <person name="Komaki H."/>
            <person name="Tamura T."/>
        </authorList>
    </citation>
    <scope>NUCLEOTIDE SEQUENCE</scope>
    <source>
        <strain evidence="1">NBRC 104875</strain>
    </source>
</reference>
<dbReference type="RefSeq" id="WP_203924115.1">
    <property type="nucleotide sequence ID" value="NZ_BONZ01000103.1"/>
</dbReference>
<evidence type="ECO:0000313" key="1">
    <source>
        <dbReference type="EMBL" id="GIH20695.1"/>
    </source>
</evidence>
<dbReference type="Proteomes" id="UP000642748">
    <property type="component" value="Unassembled WGS sequence"/>
</dbReference>